<accession>A0A6J7LJZ8</accession>
<dbReference type="PANTHER" id="PTHR42847:SF4">
    <property type="entry name" value="ALKANESULFONATE MONOOXYGENASE-RELATED"/>
    <property type="match status" value="1"/>
</dbReference>
<evidence type="ECO:0000313" key="6">
    <source>
        <dbReference type="EMBL" id="CAB4967855.1"/>
    </source>
</evidence>
<evidence type="ECO:0000256" key="3">
    <source>
        <dbReference type="ARBA" id="ARBA00023002"/>
    </source>
</evidence>
<protein>
    <submittedName>
        <fullName evidence="6">Unannotated protein</fullName>
    </submittedName>
</protein>
<evidence type="ECO:0000256" key="2">
    <source>
        <dbReference type="ARBA" id="ARBA00022643"/>
    </source>
</evidence>
<gene>
    <name evidence="6" type="ORF">UFOPK3889_00271</name>
</gene>
<dbReference type="AlphaFoldDB" id="A0A6J7LJZ8"/>
<organism evidence="6">
    <name type="scientific">freshwater metagenome</name>
    <dbReference type="NCBI Taxonomy" id="449393"/>
    <lineage>
        <taxon>unclassified sequences</taxon>
        <taxon>metagenomes</taxon>
        <taxon>ecological metagenomes</taxon>
    </lineage>
</organism>
<keyword evidence="3" id="KW-0560">Oxidoreductase</keyword>
<keyword evidence="2" id="KW-0288">FMN</keyword>
<dbReference type="GO" id="GO:0008726">
    <property type="term" value="F:alkanesulfonate monooxygenase activity"/>
    <property type="evidence" value="ECO:0007669"/>
    <property type="project" value="TreeGrafter"/>
</dbReference>
<proteinExistence type="predicted"/>
<evidence type="ECO:0000256" key="4">
    <source>
        <dbReference type="ARBA" id="ARBA00023033"/>
    </source>
</evidence>
<evidence type="ECO:0000259" key="5">
    <source>
        <dbReference type="Pfam" id="PF00296"/>
    </source>
</evidence>
<sequence length="307" mass="34360">MKSSMKFSLWPSPERSWEEVRDLAEYGDRQGWHCLWYADHFMPNSEVGEVLDGNVHECWSVIAAVAAVTKTLRIGSLVSPTTVRHPAVLANTAATIDRISDGRLVLGIGAGWQVNEHHAYGIDLLSGKDRVDRFEEAIQIIKSLLNEPRTSFAGKHFSITDAPCQPTTVQNPLPIMVGTGGPRMQKISARYADEWNTWGHVETASRVIDTFRSACESVGRDPDTVHKSVQAMFFLAEDEKTIEKIRLAAPADRTIVGSDAHIIEQINLFKELGYNEIIIPDFTLGRDPVSRLNAYERFRTDILPFVD</sequence>
<name>A0A6J7LJZ8_9ZZZZ</name>
<dbReference type="Gene3D" id="3.20.20.30">
    <property type="entry name" value="Luciferase-like domain"/>
    <property type="match status" value="1"/>
</dbReference>
<keyword evidence="4" id="KW-0503">Monooxygenase</keyword>
<dbReference type="InterPro" id="IPR036661">
    <property type="entry name" value="Luciferase-like_sf"/>
</dbReference>
<dbReference type="SUPFAM" id="SSF51679">
    <property type="entry name" value="Bacterial luciferase-like"/>
    <property type="match status" value="1"/>
</dbReference>
<dbReference type="EMBL" id="CAFBNZ010000029">
    <property type="protein sequence ID" value="CAB4967855.1"/>
    <property type="molecule type" value="Genomic_DNA"/>
</dbReference>
<dbReference type="GO" id="GO:0046306">
    <property type="term" value="P:alkanesulfonate catabolic process"/>
    <property type="evidence" value="ECO:0007669"/>
    <property type="project" value="TreeGrafter"/>
</dbReference>
<evidence type="ECO:0000256" key="1">
    <source>
        <dbReference type="ARBA" id="ARBA00022630"/>
    </source>
</evidence>
<dbReference type="Pfam" id="PF00296">
    <property type="entry name" value="Bac_luciferase"/>
    <property type="match status" value="1"/>
</dbReference>
<dbReference type="InterPro" id="IPR011251">
    <property type="entry name" value="Luciferase-like_dom"/>
</dbReference>
<dbReference type="InterPro" id="IPR050172">
    <property type="entry name" value="SsuD_RutA_monooxygenase"/>
</dbReference>
<reference evidence="6" key="1">
    <citation type="submission" date="2020-05" db="EMBL/GenBank/DDBJ databases">
        <authorList>
            <person name="Chiriac C."/>
            <person name="Salcher M."/>
            <person name="Ghai R."/>
            <person name="Kavagutti S V."/>
        </authorList>
    </citation>
    <scope>NUCLEOTIDE SEQUENCE</scope>
</reference>
<dbReference type="PANTHER" id="PTHR42847">
    <property type="entry name" value="ALKANESULFONATE MONOOXYGENASE"/>
    <property type="match status" value="1"/>
</dbReference>
<keyword evidence="1" id="KW-0285">Flavoprotein</keyword>
<feature type="domain" description="Luciferase-like" evidence="5">
    <location>
        <begin position="8"/>
        <end position="243"/>
    </location>
</feature>